<keyword evidence="2" id="KW-1185">Reference proteome</keyword>
<evidence type="ECO:0000313" key="2">
    <source>
        <dbReference type="Proteomes" id="UP001612741"/>
    </source>
</evidence>
<dbReference type="EMBL" id="JBITGY010000009">
    <property type="protein sequence ID" value="MFI6502403.1"/>
    <property type="molecule type" value="Genomic_DNA"/>
</dbReference>
<name>A0ABW7Z2K2_9ACTN</name>
<reference evidence="1 2" key="1">
    <citation type="submission" date="2024-10" db="EMBL/GenBank/DDBJ databases">
        <title>The Natural Products Discovery Center: Release of the First 8490 Sequenced Strains for Exploring Actinobacteria Biosynthetic Diversity.</title>
        <authorList>
            <person name="Kalkreuter E."/>
            <person name="Kautsar S.A."/>
            <person name="Yang D."/>
            <person name="Bader C.D."/>
            <person name="Teijaro C.N."/>
            <person name="Fluegel L."/>
            <person name="Davis C.M."/>
            <person name="Simpson J.R."/>
            <person name="Lauterbach L."/>
            <person name="Steele A.D."/>
            <person name="Gui C."/>
            <person name="Meng S."/>
            <person name="Li G."/>
            <person name="Viehrig K."/>
            <person name="Ye F."/>
            <person name="Su P."/>
            <person name="Kiefer A.F."/>
            <person name="Nichols A."/>
            <person name="Cepeda A.J."/>
            <person name="Yan W."/>
            <person name="Fan B."/>
            <person name="Jiang Y."/>
            <person name="Adhikari A."/>
            <person name="Zheng C.-J."/>
            <person name="Schuster L."/>
            <person name="Cowan T.M."/>
            <person name="Smanski M.J."/>
            <person name="Chevrette M.G."/>
            <person name="De Carvalho L.P.S."/>
            <person name="Shen B."/>
        </authorList>
    </citation>
    <scope>NUCLEOTIDE SEQUENCE [LARGE SCALE GENOMIC DNA]</scope>
    <source>
        <strain evidence="1 2">NPDC050545</strain>
    </source>
</reference>
<comment type="caution">
    <text evidence="1">The sequence shown here is derived from an EMBL/GenBank/DDBJ whole genome shotgun (WGS) entry which is preliminary data.</text>
</comment>
<protein>
    <submittedName>
        <fullName evidence="1">StsA-related sactipeptide RiPP</fullName>
    </submittedName>
</protein>
<dbReference type="InterPro" id="IPR054632">
    <property type="entry name" value="Aroma_sacti_dom"/>
</dbReference>
<evidence type="ECO:0000313" key="1">
    <source>
        <dbReference type="EMBL" id="MFI6502403.1"/>
    </source>
</evidence>
<accession>A0ABW7Z2K2</accession>
<dbReference type="NCBIfam" id="NF045559">
    <property type="entry name" value="sacti_RiPP_CxC"/>
    <property type="match status" value="1"/>
</dbReference>
<dbReference type="NCBIfam" id="NF045560">
    <property type="entry name" value="aroma_sacti_dom"/>
    <property type="match status" value="1"/>
</dbReference>
<dbReference type="Proteomes" id="UP001612741">
    <property type="component" value="Unassembled WGS sequence"/>
</dbReference>
<organism evidence="1 2">
    <name type="scientific">Nonomuraea typhae</name>
    <dbReference type="NCBI Taxonomy" id="2603600"/>
    <lineage>
        <taxon>Bacteria</taxon>
        <taxon>Bacillati</taxon>
        <taxon>Actinomycetota</taxon>
        <taxon>Actinomycetes</taxon>
        <taxon>Streptosporangiales</taxon>
        <taxon>Streptosporangiaceae</taxon>
        <taxon>Nonomuraea</taxon>
    </lineage>
</organism>
<dbReference type="RefSeq" id="WP_397087638.1">
    <property type="nucleotide sequence ID" value="NZ_JBITGY010000009.1"/>
</dbReference>
<sequence length="88" mass="9483">MSFDPRQALREAGVLKSSMSPDVEAAFSTLNQDEVNLLVSLKHRIPSLPEVLAHCSDSEWSRPAVEAHGLDADAKCMCSVWSGAGQAE</sequence>
<proteinExistence type="predicted"/>
<gene>
    <name evidence="1" type="ORF">ACIBG2_33850</name>
</gene>